<proteinExistence type="predicted"/>
<reference evidence="3" key="1">
    <citation type="submission" date="2012-11" db="EMBL/GenBank/DDBJ databases">
        <authorList>
            <person name="Lucero-Rivera Y.E."/>
            <person name="Tovar-Ramirez D."/>
        </authorList>
    </citation>
    <scope>NUCLEOTIDE SEQUENCE [LARGE SCALE GENOMIC DNA]</scope>
    <source>
        <strain evidence="3">Araruama</strain>
    </source>
</reference>
<accession>A0A1V1P758</accession>
<dbReference type="Pfam" id="PF13524">
    <property type="entry name" value="Glyco_trans_1_2"/>
    <property type="match status" value="1"/>
</dbReference>
<dbReference type="EMBL" id="ATBP01000395">
    <property type="protein sequence ID" value="ETR70623.1"/>
    <property type="molecule type" value="Genomic_DNA"/>
</dbReference>
<evidence type="ECO:0000259" key="1">
    <source>
        <dbReference type="Pfam" id="PF13524"/>
    </source>
</evidence>
<dbReference type="AlphaFoldDB" id="A0A1V1P758"/>
<gene>
    <name evidence="2" type="ORF">OMM_08684</name>
</gene>
<protein>
    <recommendedName>
        <fullName evidence="1">Spore protein YkvP/CgeB glycosyl transferase-like domain-containing protein</fullName>
    </recommendedName>
</protein>
<sequence length="84" mass="10002">MYALSDFQVITDYKDNLNDLFEVGKEVVAYRSSEECIDLIHYYMKYPKEARLIAEAGQRRTLRDHSYVKRMGEISKILEKHLKQ</sequence>
<dbReference type="Proteomes" id="UP000189670">
    <property type="component" value="Unassembled WGS sequence"/>
</dbReference>
<organism evidence="2 3">
    <name type="scientific">Candidatus Magnetoglobus multicellularis str. Araruama</name>
    <dbReference type="NCBI Taxonomy" id="890399"/>
    <lineage>
        <taxon>Bacteria</taxon>
        <taxon>Pseudomonadati</taxon>
        <taxon>Thermodesulfobacteriota</taxon>
        <taxon>Desulfobacteria</taxon>
        <taxon>Desulfobacterales</taxon>
        <taxon>Desulfobacteraceae</taxon>
        <taxon>Candidatus Magnetoglobus</taxon>
    </lineage>
</organism>
<evidence type="ECO:0000313" key="3">
    <source>
        <dbReference type="Proteomes" id="UP000189670"/>
    </source>
</evidence>
<evidence type="ECO:0000313" key="2">
    <source>
        <dbReference type="EMBL" id="ETR70623.1"/>
    </source>
</evidence>
<dbReference type="InterPro" id="IPR055259">
    <property type="entry name" value="YkvP/CgeB_Glyco_trans-like"/>
</dbReference>
<feature type="domain" description="Spore protein YkvP/CgeB glycosyl transferase-like" evidence="1">
    <location>
        <begin position="7"/>
        <end position="74"/>
    </location>
</feature>
<comment type="caution">
    <text evidence="2">The sequence shown here is derived from an EMBL/GenBank/DDBJ whole genome shotgun (WGS) entry which is preliminary data.</text>
</comment>
<name>A0A1V1P758_9BACT</name>